<dbReference type="Proteomes" id="UP000279457">
    <property type="component" value="Unassembled WGS sequence"/>
</dbReference>
<dbReference type="EMBL" id="RHHM01000003">
    <property type="protein sequence ID" value="RQM39243.1"/>
    <property type="molecule type" value="Genomic_DNA"/>
</dbReference>
<accession>A0A3N6SH48</accession>
<gene>
    <name evidence="1" type="ORF">EB241_05675</name>
</gene>
<proteinExistence type="predicted"/>
<protein>
    <submittedName>
        <fullName evidence="1">Uncharacterized protein</fullName>
    </submittedName>
</protein>
<evidence type="ECO:0000313" key="2">
    <source>
        <dbReference type="Proteomes" id="UP000279457"/>
    </source>
</evidence>
<comment type="caution">
    <text evidence="1">The sequence shown here is derived from an EMBL/GenBank/DDBJ whole genome shotgun (WGS) entry which is preliminary data.</text>
</comment>
<reference evidence="1 2" key="1">
    <citation type="submission" date="2018-10" db="EMBL/GenBank/DDBJ databases">
        <title>Draft genome sequence for the type isolate of Erwinia psidii, agent causal of bacterial blight in guava (Psidium guajava) and wilt and die-back of Eucalyptus spp.</title>
        <authorList>
            <person name="Hermenegildo P.S."/>
            <person name="Santos S.A."/>
            <person name="Guimaraes L.M.S."/>
            <person name="Vidigal P.M.P."/>
            <person name="Pereira I.C."/>
            <person name="Badel J.L."/>
            <person name="Alfenas-Zerbini P."/>
            <person name="Ferreira M.A.S.V."/>
            <person name="Alfenas A.C."/>
        </authorList>
    </citation>
    <scope>NUCLEOTIDE SEQUENCE [LARGE SCALE GENOMIC DNA]</scope>
    <source>
        <strain evidence="1 2">IBSBF 435</strain>
    </source>
</reference>
<organism evidence="1 2">
    <name type="scientific">Erwinia psidii</name>
    <dbReference type="NCBI Taxonomy" id="69224"/>
    <lineage>
        <taxon>Bacteria</taxon>
        <taxon>Pseudomonadati</taxon>
        <taxon>Pseudomonadota</taxon>
        <taxon>Gammaproteobacteria</taxon>
        <taxon>Enterobacterales</taxon>
        <taxon>Erwiniaceae</taxon>
        <taxon>Erwinia</taxon>
    </lineage>
</organism>
<dbReference type="AlphaFoldDB" id="A0A3N6SH48"/>
<name>A0A3N6SH48_9GAMM</name>
<sequence>MLASTRPHRIGGAFFISINKLIIEMALQGTVYRDYARKRRGAHKDILESSEEMTPPGGPAEGGLPVYEWIKLVTLFTLLNDVIRQIGRGCAF</sequence>
<evidence type="ECO:0000313" key="1">
    <source>
        <dbReference type="EMBL" id="RQM39243.1"/>
    </source>
</evidence>
<keyword evidence="2" id="KW-1185">Reference proteome</keyword>